<evidence type="ECO:0000256" key="3">
    <source>
        <dbReference type="ARBA" id="ARBA00013025"/>
    </source>
</evidence>
<dbReference type="InterPro" id="IPR036565">
    <property type="entry name" value="Mur-like_cat_sf"/>
</dbReference>
<dbReference type="Proteomes" id="UP000054359">
    <property type="component" value="Unassembled WGS sequence"/>
</dbReference>
<keyword evidence="4" id="KW-0554">One-carbon metabolism</keyword>
<evidence type="ECO:0000256" key="11">
    <source>
        <dbReference type="ARBA" id="ARBA00030876"/>
    </source>
</evidence>
<dbReference type="InterPro" id="IPR018109">
    <property type="entry name" value="Folylpolyglutamate_synth_CS"/>
</dbReference>
<dbReference type="SUPFAM" id="SSF53244">
    <property type="entry name" value="MurD-like peptide ligases, peptide-binding domain"/>
    <property type="match status" value="1"/>
</dbReference>
<dbReference type="PANTHER" id="PTHR11136:SF5">
    <property type="entry name" value="FOLYLPOLYGLUTAMATE SYNTHASE, MITOCHONDRIAL"/>
    <property type="match status" value="1"/>
</dbReference>
<evidence type="ECO:0000256" key="10">
    <source>
        <dbReference type="ARBA" id="ARBA00030592"/>
    </source>
</evidence>
<sequence length="433" mass="48386">MDKETFTKYFWKVYRAIESSLKDGETMPPYFMFLTIMAFYVFVMERVEAAVIEVGIGGLYDCTNIIRKPVAVGITTLGIDHVSILGDSLAEIAAQKAGIFKPGVPAFTVSQQESAMRVLREQSRTKGCSLTLCSPIEAYEQSVCLGVAGAIQSVNASLALQLSKAWLNHNAKAYSTSVEILNHKYDNILEDEDLSYLPLPVAMPFKLDAKFQEGLKSCVWPGRFQTVGKNKLTFYLDGAHTQQSIRHCIKWFNDVSLQHQIKYQSPVLRVLLFNCTGERKAESLLGPLTDAHFDLVIFSPNRLTVTKDSSSDLSNFLVDPEKEMQQCITNKEIWNHLIRSMHENELNLALDGNSTPQVKPEISAFNSENSLLFSCLSSAINWLNRFDSAITHKHVLNDKNDIYAQMLNNASHIQVLVTGSLHLVGGVLKLIQS</sequence>
<keyword evidence="5" id="KW-0436">Ligase</keyword>
<dbReference type="STRING" id="407821.A0A087U9R7"/>
<dbReference type="AlphaFoldDB" id="A0A087U9R7"/>
<dbReference type="InterPro" id="IPR001645">
    <property type="entry name" value="Folylpolyglutamate_synth"/>
</dbReference>
<evidence type="ECO:0000256" key="12">
    <source>
        <dbReference type="ARBA" id="ARBA00047493"/>
    </source>
</evidence>
<dbReference type="OMA" id="LMSYHVF"/>
<dbReference type="EMBL" id="KK118872">
    <property type="protein sequence ID" value="KFM74106.1"/>
    <property type="molecule type" value="Genomic_DNA"/>
</dbReference>
<accession>A0A087U9R7</accession>
<keyword evidence="9" id="KW-0460">Magnesium</keyword>
<name>A0A087U9R7_STEMI</name>
<dbReference type="UniPathway" id="UPA00850"/>
<evidence type="ECO:0000256" key="7">
    <source>
        <dbReference type="ARBA" id="ARBA00022741"/>
    </source>
</evidence>
<evidence type="ECO:0000256" key="9">
    <source>
        <dbReference type="ARBA" id="ARBA00022842"/>
    </source>
</evidence>
<evidence type="ECO:0000256" key="8">
    <source>
        <dbReference type="ARBA" id="ARBA00022840"/>
    </source>
</evidence>
<dbReference type="InterPro" id="IPR036615">
    <property type="entry name" value="Mur_ligase_C_dom_sf"/>
</dbReference>
<dbReference type="PANTHER" id="PTHR11136">
    <property type="entry name" value="FOLYLPOLYGLUTAMATE SYNTHASE-RELATED"/>
    <property type="match status" value="1"/>
</dbReference>
<dbReference type="GO" id="GO:0004326">
    <property type="term" value="F:tetrahydrofolylpolyglutamate synthase activity"/>
    <property type="evidence" value="ECO:0007669"/>
    <property type="project" value="UniProtKB-EC"/>
</dbReference>
<evidence type="ECO:0000313" key="13">
    <source>
        <dbReference type="EMBL" id="KFM74106.1"/>
    </source>
</evidence>
<evidence type="ECO:0000256" key="4">
    <source>
        <dbReference type="ARBA" id="ARBA00022563"/>
    </source>
</evidence>
<dbReference type="Gene3D" id="3.90.190.20">
    <property type="entry name" value="Mur ligase, C-terminal domain"/>
    <property type="match status" value="1"/>
</dbReference>
<dbReference type="OrthoDB" id="5212574at2759"/>
<gene>
    <name evidence="13" type="ORF">X975_07216</name>
</gene>
<dbReference type="GO" id="GO:0005739">
    <property type="term" value="C:mitochondrion"/>
    <property type="evidence" value="ECO:0007669"/>
    <property type="project" value="TreeGrafter"/>
</dbReference>
<dbReference type="GO" id="GO:0046872">
    <property type="term" value="F:metal ion binding"/>
    <property type="evidence" value="ECO:0007669"/>
    <property type="project" value="UniProtKB-KW"/>
</dbReference>
<organism evidence="13 14">
    <name type="scientific">Stegodyphus mimosarum</name>
    <name type="common">African social velvet spider</name>
    <dbReference type="NCBI Taxonomy" id="407821"/>
    <lineage>
        <taxon>Eukaryota</taxon>
        <taxon>Metazoa</taxon>
        <taxon>Ecdysozoa</taxon>
        <taxon>Arthropoda</taxon>
        <taxon>Chelicerata</taxon>
        <taxon>Arachnida</taxon>
        <taxon>Araneae</taxon>
        <taxon>Araneomorphae</taxon>
        <taxon>Entelegynae</taxon>
        <taxon>Eresoidea</taxon>
        <taxon>Eresidae</taxon>
        <taxon>Stegodyphus</taxon>
    </lineage>
</organism>
<dbReference type="PROSITE" id="PS01012">
    <property type="entry name" value="FOLYLPOLYGLU_SYNT_2"/>
    <property type="match status" value="1"/>
</dbReference>
<dbReference type="Gene3D" id="3.40.1190.10">
    <property type="entry name" value="Mur-like, catalytic domain"/>
    <property type="match status" value="1"/>
</dbReference>
<evidence type="ECO:0000313" key="14">
    <source>
        <dbReference type="Proteomes" id="UP000054359"/>
    </source>
</evidence>
<dbReference type="SUPFAM" id="SSF53623">
    <property type="entry name" value="MurD-like peptide ligases, catalytic domain"/>
    <property type="match status" value="1"/>
</dbReference>
<proteinExistence type="inferred from homology"/>
<dbReference type="GO" id="GO:0005829">
    <property type="term" value="C:cytosol"/>
    <property type="evidence" value="ECO:0007669"/>
    <property type="project" value="TreeGrafter"/>
</dbReference>
<evidence type="ECO:0000256" key="1">
    <source>
        <dbReference type="ARBA" id="ARBA00005150"/>
    </source>
</evidence>
<dbReference type="GO" id="GO:0005524">
    <property type="term" value="F:ATP binding"/>
    <property type="evidence" value="ECO:0007669"/>
    <property type="project" value="UniProtKB-KW"/>
</dbReference>
<evidence type="ECO:0000256" key="2">
    <source>
        <dbReference type="ARBA" id="ARBA00008276"/>
    </source>
</evidence>
<evidence type="ECO:0000256" key="5">
    <source>
        <dbReference type="ARBA" id="ARBA00022598"/>
    </source>
</evidence>
<feature type="non-terminal residue" evidence="13">
    <location>
        <position position="433"/>
    </location>
</feature>
<dbReference type="NCBIfam" id="TIGR01499">
    <property type="entry name" value="folC"/>
    <property type="match status" value="1"/>
</dbReference>
<evidence type="ECO:0000256" key="6">
    <source>
        <dbReference type="ARBA" id="ARBA00022723"/>
    </source>
</evidence>
<dbReference type="GO" id="GO:0006730">
    <property type="term" value="P:one-carbon metabolic process"/>
    <property type="evidence" value="ECO:0007669"/>
    <property type="project" value="UniProtKB-KW"/>
</dbReference>
<comment type="pathway">
    <text evidence="1">Cofactor biosynthesis; tetrahydrofolylpolyglutamate biosynthesis.</text>
</comment>
<keyword evidence="6" id="KW-0479">Metal-binding</keyword>
<dbReference type="EC" id="6.3.2.17" evidence="3"/>
<keyword evidence="8" id="KW-0067">ATP-binding</keyword>
<comment type="catalytic activity">
    <reaction evidence="12">
        <text>(6S)-5,6,7,8-tetrahydrofolyl-(gamma-L-Glu)(n) + L-glutamate + ATP = (6S)-5,6,7,8-tetrahydrofolyl-(gamma-L-Glu)(n+1) + ADP + phosphate + H(+)</text>
        <dbReference type="Rhea" id="RHEA:10580"/>
        <dbReference type="Rhea" id="RHEA-COMP:14738"/>
        <dbReference type="Rhea" id="RHEA-COMP:14740"/>
        <dbReference type="ChEBI" id="CHEBI:15378"/>
        <dbReference type="ChEBI" id="CHEBI:29985"/>
        <dbReference type="ChEBI" id="CHEBI:30616"/>
        <dbReference type="ChEBI" id="CHEBI:43474"/>
        <dbReference type="ChEBI" id="CHEBI:141005"/>
        <dbReference type="ChEBI" id="CHEBI:456216"/>
        <dbReference type="EC" id="6.3.2.17"/>
    </reaction>
</comment>
<protein>
    <recommendedName>
        <fullName evidence="3">tetrahydrofolate synthase</fullName>
        <ecNumber evidence="3">6.3.2.17</ecNumber>
    </recommendedName>
    <alternativeName>
        <fullName evidence="11">Folylpoly-gamma-glutamate synthetase</fullName>
    </alternativeName>
    <alternativeName>
        <fullName evidence="10">Tetrahydrofolylpolyglutamate synthase</fullName>
    </alternativeName>
</protein>
<reference evidence="13 14" key="1">
    <citation type="submission" date="2013-11" db="EMBL/GenBank/DDBJ databases">
        <title>Genome sequencing of Stegodyphus mimosarum.</title>
        <authorList>
            <person name="Bechsgaard J."/>
        </authorList>
    </citation>
    <scope>NUCLEOTIDE SEQUENCE [LARGE SCALE GENOMIC DNA]</scope>
</reference>
<keyword evidence="14" id="KW-1185">Reference proteome</keyword>
<keyword evidence="7" id="KW-0547">Nucleotide-binding</keyword>
<comment type="similarity">
    <text evidence="2">Belongs to the folylpolyglutamate synthase family.</text>
</comment>